<dbReference type="Proteomes" id="UP001209878">
    <property type="component" value="Unassembled WGS sequence"/>
</dbReference>
<organism evidence="2 3">
    <name type="scientific">Ridgeia piscesae</name>
    <name type="common">Tubeworm</name>
    <dbReference type="NCBI Taxonomy" id="27915"/>
    <lineage>
        <taxon>Eukaryota</taxon>
        <taxon>Metazoa</taxon>
        <taxon>Spiralia</taxon>
        <taxon>Lophotrochozoa</taxon>
        <taxon>Annelida</taxon>
        <taxon>Polychaeta</taxon>
        <taxon>Sedentaria</taxon>
        <taxon>Canalipalpata</taxon>
        <taxon>Sabellida</taxon>
        <taxon>Siboglinidae</taxon>
        <taxon>Ridgeia</taxon>
    </lineage>
</organism>
<evidence type="ECO:0000313" key="3">
    <source>
        <dbReference type="Proteomes" id="UP001209878"/>
    </source>
</evidence>
<dbReference type="EMBL" id="JAODUO010006212">
    <property type="protein sequence ID" value="KAK2139729.1"/>
    <property type="molecule type" value="Genomic_DNA"/>
</dbReference>
<keyword evidence="1" id="KW-0812">Transmembrane</keyword>
<keyword evidence="1" id="KW-1133">Transmembrane helix</keyword>
<evidence type="ECO:0000256" key="1">
    <source>
        <dbReference type="SAM" id="Phobius"/>
    </source>
</evidence>
<keyword evidence="3" id="KW-1185">Reference proteome</keyword>
<keyword evidence="1" id="KW-0472">Membrane</keyword>
<proteinExistence type="predicted"/>
<sequence length="60" mass="7132">MRHLCSCLRLLLPQRTVSRRDYVLCLCHDGDHLLNCIDLVYYVCVCVYVCYVYVRCVCVR</sequence>
<dbReference type="AlphaFoldDB" id="A0AAD9IS90"/>
<feature type="transmembrane region" description="Helical" evidence="1">
    <location>
        <begin position="39"/>
        <end position="58"/>
    </location>
</feature>
<name>A0AAD9IS90_RIDPI</name>
<gene>
    <name evidence="2" type="ORF">NP493_6207g00000</name>
</gene>
<evidence type="ECO:0000313" key="2">
    <source>
        <dbReference type="EMBL" id="KAK2139729.1"/>
    </source>
</evidence>
<reference evidence="2" key="1">
    <citation type="journal article" date="2023" name="Mol. Biol. Evol.">
        <title>Third-Generation Sequencing Reveals the Adaptive Role of the Epigenome in Three Deep-Sea Polychaetes.</title>
        <authorList>
            <person name="Perez M."/>
            <person name="Aroh O."/>
            <person name="Sun Y."/>
            <person name="Lan Y."/>
            <person name="Juniper S.K."/>
            <person name="Young C.R."/>
            <person name="Angers B."/>
            <person name="Qian P.Y."/>
        </authorList>
    </citation>
    <scope>NUCLEOTIDE SEQUENCE</scope>
    <source>
        <strain evidence="2">R07B-5</strain>
    </source>
</reference>
<protein>
    <submittedName>
        <fullName evidence="2">Uncharacterized protein</fullName>
    </submittedName>
</protein>
<accession>A0AAD9IS90</accession>
<comment type="caution">
    <text evidence="2">The sequence shown here is derived from an EMBL/GenBank/DDBJ whole genome shotgun (WGS) entry which is preliminary data.</text>
</comment>